<dbReference type="EMBL" id="CP017812">
    <property type="protein sequence ID" value="AOZ73303.1"/>
    <property type="molecule type" value="Genomic_DNA"/>
</dbReference>
<proteinExistence type="predicted"/>
<keyword evidence="2" id="KW-1185">Reference proteome</keyword>
<dbReference type="PANTHER" id="PTHR12526">
    <property type="entry name" value="GLYCOSYLTRANSFERASE"/>
    <property type="match status" value="1"/>
</dbReference>
<dbReference type="Proteomes" id="UP000176288">
    <property type="component" value="Chromosome"/>
</dbReference>
<dbReference type="KEGG" id="avu:BK816_08455"/>
<name>A0A1D9MMA9_9ACTO</name>
<organism evidence="1 2">
    <name type="scientific">Boudabousia tangfeifanii</name>
    <dbReference type="NCBI Taxonomy" id="1912795"/>
    <lineage>
        <taxon>Bacteria</taxon>
        <taxon>Bacillati</taxon>
        <taxon>Actinomycetota</taxon>
        <taxon>Actinomycetes</taxon>
        <taxon>Actinomycetales</taxon>
        <taxon>Actinomycetaceae</taxon>
        <taxon>Boudabousia</taxon>
    </lineage>
</organism>
<evidence type="ECO:0008006" key="3">
    <source>
        <dbReference type="Google" id="ProtNLM"/>
    </source>
</evidence>
<dbReference type="Pfam" id="PF13692">
    <property type="entry name" value="Glyco_trans_1_4"/>
    <property type="match status" value="1"/>
</dbReference>
<accession>A0A1D9MMA9</accession>
<gene>
    <name evidence="1" type="ORF">BK816_08455</name>
</gene>
<dbReference type="SUPFAM" id="SSF53756">
    <property type="entry name" value="UDP-Glycosyltransferase/glycogen phosphorylase"/>
    <property type="match status" value="1"/>
</dbReference>
<sequence length="363" mass="40892">MTTVAYHAPYPLNPKATSASGIRPVKMKQAFESLGYEVIDLTGNAKTRASALQRLKADLDRGRKIDLCYSESATIPNMVTEPKHFPLHPFLDRRLLKTLHQAGVPIGLFYRDIYWKYDDYRQRVGWPLATINTRMYHWDLATYRAFVDRLFVPSLKMAAEVPGYPLEQAVALPPGAQIRDTDTEIDGVRILYIGALGGHYRTDLLFEAVAQTPGVELTVCTGAAGWESAKPELERFLSDRIRVVHKSGEELNELYDWATVCSIYMRPDEYRSFAQPMKVYEYLGAGKPIIASARTMAGDFITEGDCGWTIPYDLTAAKELLGRLAADPSEIVTRSEQAKVVRQNHTWEARAQFVIDTLPVINK</sequence>
<dbReference type="RefSeq" id="WP_071164766.1">
    <property type="nucleotide sequence ID" value="NZ_CP017812.1"/>
</dbReference>
<dbReference type="STRING" id="1912795.BK816_08455"/>
<protein>
    <recommendedName>
        <fullName evidence="3">Glycosyl transferase family 1 domain-containing protein</fullName>
    </recommendedName>
</protein>
<dbReference type="OrthoDB" id="9801492at2"/>
<evidence type="ECO:0000313" key="1">
    <source>
        <dbReference type="EMBL" id="AOZ73303.1"/>
    </source>
</evidence>
<dbReference type="Gene3D" id="3.40.50.2000">
    <property type="entry name" value="Glycogen Phosphorylase B"/>
    <property type="match status" value="1"/>
</dbReference>
<evidence type="ECO:0000313" key="2">
    <source>
        <dbReference type="Proteomes" id="UP000176288"/>
    </source>
</evidence>
<reference evidence="1 2" key="1">
    <citation type="submission" date="2016-10" db="EMBL/GenBank/DDBJ databases">
        <title>Actinomyces aegypiusis sp. nov., isolated from the Aegypius monachus in Qinghai Tibet Plateau China.</title>
        <authorList>
            <person name="Wang Y."/>
        </authorList>
    </citation>
    <scope>NUCLEOTIDE SEQUENCE [LARGE SCALE GENOMIC DNA]</scope>
    <source>
        <strain evidence="1 2">VUL4_3</strain>
    </source>
</reference>
<dbReference type="AlphaFoldDB" id="A0A1D9MMA9"/>
<dbReference type="PANTHER" id="PTHR12526:SF630">
    <property type="entry name" value="GLYCOSYLTRANSFERASE"/>
    <property type="match status" value="1"/>
</dbReference>